<reference evidence="1" key="1">
    <citation type="journal article" date="2022" name="Plant J.">
        <title>Strategies of tolerance reflected in two North American maple genomes.</title>
        <authorList>
            <person name="McEvoy S.L."/>
            <person name="Sezen U.U."/>
            <person name="Trouern-Trend A."/>
            <person name="McMahon S.M."/>
            <person name="Schaberg P.G."/>
            <person name="Yang J."/>
            <person name="Wegrzyn J.L."/>
            <person name="Swenson N.G."/>
        </authorList>
    </citation>
    <scope>NUCLEOTIDE SEQUENCE</scope>
    <source>
        <strain evidence="1">NS2018</strain>
    </source>
</reference>
<protein>
    <submittedName>
        <fullName evidence="1">Uncharacterized protein</fullName>
    </submittedName>
</protein>
<dbReference type="EMBL" id="JAUESC010000003">
    <property type="protein sequence ID" value="KAK0602359.1"/>
    <property type="molecule type" value="Genomic_DNA"/>
</dbReference>
<reference evidence="1" key="2">
    <citation type="submission" date="2023-06" db="EMBL/GenBank/DDBJ databases">
        <authorList>
            <person name="Swenson N.G."/>
            <person name="Wegrzyn J.L."/>
            <person name="Mcevoy S.L."/>
        </authorList>
    </citation>
    <scope>NUCLEOTIDE SEQUENCE</scope>
    <source>
        <strain evidence="1">NS2018</strain>
        <tissue evidence="1">Leaf</tissue>
    </source>
</reference>
<gene>
    <name evidence="1" type="ORF">LWI29_032584</name>
</gene>
<accession>A0AA39T2C8</accession>
<proteinExistence type="predicted"/>
<dbReference type="Proteomes" id="UP001168877">
    <property type="component" value="Unassembled WGS sequence"/>
</dbReference>
<dbReference type="AlphaFoldDB" id="A0AA39T2C8"/>
<evidence type="ECO:0000313" key="1">
    <source>
        <dbReference type="EMBL" id="KAK0602359.1"/>
    </source>
</evidence>
<name>A0AA39T2C8_ACESA</name>
<keyword evidence="2" id="KW-1185">Reference proteome</keyword>
<evidence type="ECO:0000313" key="2">
    <source>
        <dbReference type="Proteomes" id="UP001168877"/>
    </source>
</evidence>
<sequence>MVVHHSAFSGPSSASVLSSTCISLLGHAFTIVGLIPIPLPDVPIVQQISSLLPREVSPPSSVVVSSSGHIMESLSSLLSREVSPPPLVVVSSGGPIMESLPSSDPSKCVERPLQEHGISSSRVVQSDFSLIDSHAKLGFFAVTWMLRFWIFMRWISGTMDFYEQHAYDVESEAIHRLDMKLDALVQQYGEWKSMIFAREQTQAMNSYNPWPVHEPFEHSYNPWPINEPYGNSHNQWSSYEPYDNTYNSEWRNHQDFSWSHNEVNTYEQSVSPAIEDMLQQMQQQLQQMNQRRPFMSTAKAIIDVHKGRLSMTVLGQTAEFEVFESMKNPLKGSVCSNIASAEQDDEPHSTFGEYIALAHGEVTNRTPLLKHDSSSYEDTIAQLKE</sequence>
<comment type="caution">
    <text evidence="1">The sequence shown here is derived from an EMBL/GenBank/DDBJ whole genome shotgun (WGS) entry which is preliminary data.</text>
</comment>
<organism evidence="1 2">
    <name type="scientific">Acer saccharum</name>
    <name type="common">Sugar maple</name>
    <dbReference type="NCBI Taxonomy" id="4024"/>
    <lineage>
        <taxon>Eukaryota</taxon>
        <taxon>Viridiplantae</taxon>
        <taxon>Streptophyta</taxon>
        <taxon>Embryophyta</taxon>
        <taxon>Tracheophyta</taxon>
        <taxon>Spermatophyta</taxon>
        <taxon>Magnoliopsida</taxon>
        <taxon>eudicotyledons</taxon>
        <taxon>Gunneridae</taxon>
        <taxon>Pentapetalae</taxon>
        <taxon>rosids</taxon>
        <taxon>malvids</taxon>
        <taxon>Sapindales</taxon>
        <taxon>Sapindaceae</taxon>
        <taxon>Hippocastanoideae</taxon>
        <taxon>Acereae</taxon>
        <taxon>Acer</taxon>
    </lineage>
</organism>